<dbReference type="EMBL" id="JAHJDP010000001">
    <property type="protein sequence ID" value="MBU2689283.1"/>
    <property type="molecule type" value="Genomic_DNA"/>
</dbReference>
<proteinExistence type="predicted"/>
<name>A0A948RQP8_UNCEI</name>
<evidence type="ECO:0000313" key="2">
    <source>
        <dbReference type="Proteomes" id="UP000777784"/>
    </source>
</evidence>
<dbReference type="Proteomes" id="UP000777784">
    <property type="component" value="Unassembled WGS sequence"/>
</dbReference>
<protein>
    <recommendedName>
        <fullName evidence="3">Helix-turn-helix domain-containing protein</fullName>
    </recommendedName>
</protein>
<sequence length="118" mass="13137">MTAQETEIKTLIQGVREGKARTAVRYSSDKREAIAAFIKEEMKTGRTLSAICLSLNLSTSTIQHWIKRQPDDNGHLRPVIIGEDGLCRSSVPVLISPRGYRIEGLDVDSLVRLLEFLG</sequence>
<gene>
    <name evidence="1" type="ORF">KJ970_00005</name>
</gene>
<dbReference type="AlphaFoldDB" id="A0A948RQP8"/>
<evidence type="ECO:0000313" key="1">
    <source>
        <dbReference type="EMBL" id="MBU2689283.1"/>
    </source>
</evidence>
<accession>A0A948RQP8</accession>
<comment type="caution">
    <text evidence="1">The sequence shown here is derived from an EMBL/GenBank/DDBJ whole genome shotgun (WGS) entry which is preliminary data.</text>
</comment>
<reference evidence="1" key="1">
    <citation type="submission" date="2021-05" db="EMBL/GenBank/DDBJ databases">
        <title>Energy efficiency and biological interactions define the core microbiome of deep oligotrophic groundwater.</title>
        <authorList>
            <person name="Mehrshad M."/>
            <person name="Lopez-Fernandez M."/>
            <person name="Bell E."/>
            <person name="Bernier-Latmani R."/>
            <person name="Bertilsson S."/>
            <person name="Dopson M."/>
        </authorList>
    </citation>
    <scope>NUCLEOTIDE SEQUENCE</scope>
    <source>
        <strain evidence="1">Modern_marine.mb.64</strain>
    </source>
</reference>
<organism evidence="1 2">
    <name type="scientific">Eiseniibacteriota bacterium</name>
    <dbReference type="NCBI Taxonomy" id="2212470"/>
    <lineage>
        <taxon>Bacteria</taxon>
        <taxon>Candidatus Eiseniibacteriota</taxon>
    </lineage>
</organism>
<evidence type="ECO:0008006" key="3">
    <source>
        <dbReference type="Google" id="ProtNLM"/>
    </source>
</evidence>